<gene>
    <name evidence="1" type="ORF">BWD14_04105</name>
</gene>
<protein>
    <submittedName>
        <fullName evidence="1">Phage tail protein</fullName>
    </submittedName>
</protein>
<evidence type="ECO:0000313" key="2">
    <source>
        <dbReference type="Proteomes" id="UP000189337"/>
    </source>
</evidence>
<dbReference type="AlphaFoldDB" id="A0AB73LZ32"/>
<reference evidence="1 2" key="1">
    <citation type="submission" date="2017-01" db="EMBL/GenBank/DDBJ databases">
        <title>Comparative genomic analysis of Brazilian Leptospira santarosai.</title>
        <authorList>
            <person name="Moreno L.Z."/>
            <person name="Miraglia F."/>
            <person name="Kremer F.S."/>
            <person name="Eslabao M.R."/>
            <person name="Lilenbaum W."/>
            <person name="Dellagostin O.A."/>
            <person name="Moreno A.M."/>
        </authorList>
    </citation>
    <scope>NUCLEOTIDE SEQUENCE [LARGE SCALE GENOMIC DNA]</scope>
    <source>
        <strain evidence="1 2">M52/8-19</strain>
    </source>
</reference>
<accession>A0AB73LZ32</accession>
<dbReference type="SUPFAM" id="SSF88874">
    <property type="entry name" value="Receptor-binding domain of short tail fibre protein gp12"/>
    <property type="match status" value="1"/>
</dbReference>
<dbReference type="RefSeq" id="WP_008396639.1">
    <property type="nucleotide sequence ID" value="NZ_CP028370.1"/>
</dbReference>
<proteinExistence type="predicted"/>
<organism evidence="1 2">
    <name type="scientific">Leptospira santarosai</name>
    <dbReference type="NCBI Taxonomy" id="28183"/>
    <lineage>
        <taxon>Bacteria</taxon>
        <taxon>Pseudomonadati</taxon>
        <taxon>Spirochaetota</taxon>
        <taxon>Spirochaetia</taxon>
        <taxon>Leptospirales</taxon>
        <taxon>Leptospiraceae</taxon>
        <taxon>Leptospira</taxon>
    </lineage>
</organism>
<comment type="caution">
    <text evidence="1">The sequence shown here is derived from an EMBL/GenBank/DDBJ whole genome shotgun (WGS) entry which is preliminary data.</text>
</comment>
<name>A0AB73LZ32_9LEPT</name>
<dbReference type="Proteomes" id="UP000189337">
    <property type="component" value="Unassembled WGS sequence"/>
</dbReference>
<sequence length="300" mass="31656">MGYNSTLTRTWDRTTPRDGLLLQAEFQRLLDNDAFLKSGIDSNTTNITNLTSVLNSLIIPLGGVREDNLDQLDPNYFRDANGQAISRTTFAALWNLVHKAVSGINPSTDRVGISAHGRTEGSLVKFSFSGGGITALVKYYVRNPTTNDFQISATATGAILDLTSNQTGDCIVDTEFGFGDGSTTFNVPDRRGIFPRGAGVHGTRAKAAGGNYDGGAVGYEGQDQGHAHGHELWGEIGSASGSGTAHFNTTSANTTRLFAGGGPTGQPVRNINTDGTNGPPRFGNETSPASVGVRFKVRVA</sequence>
<dbReference type="EMBL" id="MTSU01000002">
    <property type="protein sequence ID" value="ONF94441.1"/>
    <property type="molecule type" value="Genomic_DNA"/>
</dbReference>
<evidence type="ECO:0000313" key="1">
    <source>
        <dbReference type="EMBL" id="ONF94441.1"/>
    </source>
</evidence>